<evidence type="ECO:0008006" key="3">
    <source>
        <dbReference type="Google" id="ProtNLM"/>
    </source>
</evidence>
<sequence length="338" mass="36600">MVSLLHHPYSCPLILLQTSAFSSPSAACFFHRTPRPVAFPAAVASYSDSRSPSVAYSAFSDGSGCGPGPSSSLAMDFPYLSQQHRDLMVELLSAVDERLGPHLLPSSVPPDVLSFQNEPGTCKGALDIRSGADGSTVDFILESWLHCELPFGVLDITTLFAFLSAETDAPHLLMEFIQNGPNSLILFMDLLPRRDLVLYPDYLDHFYQQTPLDKARQGLENAPEVAPYKSSSLYIRSVLSPTAVAVNINCGSEGASSMDEVMRDHVAAAAKEVIGVWLDKCACGERKVAESDRADLLKRDNLIKNKTVEIDLASNLPRLFGPDVAGRVVAAIQKAFGI</sequence>
<dbReference type="Gene3D" id="3.40.1500.20">
    <property type="match status" value="1"/>
</dbReference>
<keyword evidence="2" id="KW-1185">Reference proteome</keyword>
<dbReference type="PANTHER" id="PTHR34685">
    <property type="entry name" value="RED CHLOROPHYLL CATABOLITE REDUCTASE, CHLOROPLASTIC"/>
    <property type="match status" value="1"/>
</dbReference>
<name>A0A843V5F9_COLES</name>
<dbReference type="OrthoDB" id="26525at2759"/>
<gene>
    <name evidence="1" type="ORF">Taro_026138</name>
</gene>
<dbReference type="GO" id="GO:0051743">
    <property type="term" value="F:red chlorophyll catabolite reductase activity"/>
    <property type="evidence" value="ECO:0007669"/>
    <property type="project" value="InterPro"/>
</dbReference>
<dbReference type="Pfam" id="PF06405">
    <property type="entry name" value="RCC_reductase"/>
    <property type="match status" value="1"/>
</dbReference>
<dbReference type="Proteomes" id="UP000652761">
    <property type="component" value="Unassembled WGS sequence"/>
</dbReference>
<dbReference type="GO" id="GO:0015996">
    <property type="term" value="P:chlorophyll catabolic process"/>
    <property type="evidence" value="ECO:0007669"/>
    <property type="project" value="TreeGrafter"/>
</dbReference>
<organism evidence="1 2">
    <name type="scientific">Colocasia esculenta</name>
    <name type="common">Wild taro</name>
    <name type="synonym">Arum esculentum</name>
    <dbReference type="NCBI Taxonomy" id="4460"/>
    <lineage>
        <taxon>Eukaryota</taxon>
        <taxon>Viridiplantae</taxon>
        <taxon>Streptophyta</taxon>
        <taxon>Embryophyta</taxon>
        <taxon>Tracheophyta</taxon>
        <taxon>Spermatophyta</taxon>
        <taxon>Magnoliopsida</taxon>
        <taxon>Liliopsida</taxon>
        <taxon>Araceae</taxon>
        <taxon>Aroideae</taxon>
        <taxon>Colocasieae</taxon>
        <taxon>Colocasia</taxon>
    </lineage>
</organism>
<protein>
    <recommendedName>
        <fullName evidence="3">Red chlorophyll catabolite reductase</fullName>
    </recommendedName>
</protein>
<evidence type="ECO:0000313" key="2">
    <source>
        <dbReference type="Proteomes" id="UP000652761"/>
    </source>
</evidence>
<accession>A0A843V5F9</accession>
<dbReference type="GO" id="GO:0009507">
    <property type="term" value="C:chloroplast"/>
    <property type="evidence" value="ECO:0007669"/>
    <property type="project" value="TreeGrafter"/>
</dbReference>
<comment type="caution">
    <text evidence="1">The sequence shown here is derived from an EMBL/GenBank/DDBJ whole genome shotgun (WGS) entry which is preliminary data.</text>
</comment>
<dbReference type="InterPro" id="IPR009439">
    <property type="entry name" value="RCC_reductase"/>
</dbReference>
<reference evidence="1" key="1">
    <citation type="submission" date="2017-07" db="EMBL/GenBank/DDBJ databases">
        <title>Taro Niue Genome Assembly and Annotation.</title>
        <authorList>
            <person name="Atibalentja N."/>
            <person name="Keating K."/>
            <person name="Fields C.J."/>
        </authorList>
    </citation>
    <scope>NUCLEOTIDE SEQUENCE</scope>
    <source>
        <strain evidence="1">Niue_2</strain>
        <tissue evidence="1">Leaf</tissue>
    </source>
</reference>
<evidence type="ECO:0000313" key="1">
    <source>
        <dbReference type="EMBL" id="MQL93492.1"/>
    </source>
</evidence>
<dbReference type="AlphaFoldDB" id="A0A843V5F9"/>
<dbReference type="PANTHER" id="PTHR34685:SF2">
    <property type="entry name" value="RED CHLOROPHYLL CATABOLITE REDUCTASE, CHLOROPLASTIC"/>
    <property type="match status" value="1"/>
</dbReference>
<dbReference type="EMBL" id="NMUH01001569">
    <property type="protein sequence ID" value="MQL93492.1"/>
    <property type="molecule type" value="Genomic_DNA"/>
</dbReference>
<dbReference type="SMR" id="A0A843V5F9"/>
<proteinExistence type="predicted"/>